<sequence>MKPLQEIKAQIEQVKKLVEAGNKSDIKLNANGGNSILLVCPPDQEHLFIDESRKTLSGDKYEMIDLNRLLIDFIGQHKEEVLEKFDLLQSSVHQIFKSPPEENDDDFFKYIIERINDAFKAGKIPFLYSVGALYGTGIDNIHIIEHEKIMKAQLPLVILYPATDTKDKLMFLNTRVASKYRCMIIK</sequence>
<evidence type="ECO:0000313" key="1">
    <source>
        <dbReference type="EMBL" id="QKG81081.1"/>
    </source>
</evidence>
<keyword evidence="2" id="KW-1185">Reference proteome</keyword>
<accession>A0A7D4BTB4</accession>
<dbReference type="KEGG" id="ttz:FHG85_12665"/>
<dbReference type="Proteomes" id="UP000500961">
    <property type="component" value="Chromosome"/>
</dbReference>
<name>A0A7D4BTB4_9BACT</name>
<reference evidence="1 2" key="1">
    <citation type="submission" date="2019-07" db="EMBL/GenBank/DDBJ databases">
        <title>Thalassofilum flectens gen. nov., sp. nov., a novel moderate thermophilic anaerobe from a shallow sea hot spring in Kunashir Island (Russia), representing a new family in the order Bacteroidales, and proposal of Thalassofilacea fam. nov.</title>
        <authorList>
            <person name="Kochetkova T.V."/>
            <person name="Podosokorskaya O.A."/>
            <person name="Novikov A."/>
            <person name="Elcheninov A.G."/>
            <person name="Toshchakov S.V."/>
            <person name="Kublanov I.V."/>
        </authorList>
    </citation>
    <scope>NUCLEOTIDE SEQUENCE [LARGE SCALE GENOMIC DNA]</scope>
    <source>
        <strain evidence="1 2">38-H</strain>
    </source>
</reference>
<evidence type="ECO:0008006" key="3">
    <source>
        <dbReference type="Google" id="ProtNLM"/>
    </source>
</evidence>
<proteinExistence type="predicted"/>
<evidence type="ECO:0000313" key="2">
    <source>
        <dbReference type="Proteomes" id="UP000500961"/>
    </source>
</evidence>
<dbReference type="EMBL" id="CP041345">
    <property type="protein sequence ID" value="QKG81081.1"/>
    <property type="molecule type" value="Genomic_DNA"/>
</dbReference>
<dbReference type="RefSeq" id="WP_173076488.1">
    <property type="nucleotide sequence ID" value="NZ_CP041345.1"/>
</dbReference>
<dbReference type="AlphaFoldDB" id="A0A7D4BTB4"/>
<gene>
    <name evidence="1" type="ORF">FHG85_12665</name>
</gene>
<organism evidence="1 2">
    <name type="scientific">Tenuifilum thalassicum</name>
    <dbReference type="NCBI Taxonomy" id="2590900"/>
    <lineage>
        <taxon>Bacteria</taxon>
        <taxon>Pseudomonadati</taxon>
        <taxon>Bacteroidota</taxon>
        <taxon>Bacteroidia</taxon>
        <taxon>Bacteroidales</taxon>
        <taxon>Tenuifilaceae</taxon>
        <taxon>Tenuifilum</taxon>
    </lineage>
</organism>
<protein>
    <recommendedName>
        <fullName evidence="3">DUF1788 domain-containing protein</fullName>
    </recommendedName>
</protein>